<proteinExistence type="predicted"/>
<evidence type="ECO:0000256" key="2">
    <source>
        <dbReference type="ARBA" id="ARBA00022840"/>
    </source>
</evidence>
<keyword evidence="5" id="KW-1185">Reference proteome</keyword>
<keyword evidence="2" id="KW-0067">ATP-binding</keyword>
<dbReference type="Proteomes" id="UP001141552">
    <property type="component" value="Unassembled WGS sequence"/>
</dbReference>
<keyword evidence="3" id="KW-1133">Transmembrane helix</keyword>
<organism evidence="4 5">
    <name type="scientific">Turnera subulata</name>
    <dbReference type="NCBI Taxonomy" id="218843"/>
    <lineage>
        <taxon>Eukaryota</taxon>
        <taxon>Viridiplantae</taxon>
        <taxon>Streptophyta</taxon>
        <taxon>Embryophyta</taxon>
        <taxon>Tracheophyta</taxon>
        <taxon>Spermatophyta</taxon>
        <taxon>Magnoliopsida</taxon>
        <taxon>eudicotyledons</taxon>
        <taxon>Gunneridae</taxon>
        <taxon>Pentapetalae</taxon>
        <taxon>rosids</taxon>
        <taxon>fabids</taxon>
        <taxon>Malpighiales</taxon>
        <taxon>Passifloraceae</taxon>
        <taxon>Turnera</taxon>
    </lineage>
</organism>
<keyword evidence="1" id="KW-0547">Nucleotide-binding</keyword>
<reference evidence="4" key="1">
    <citation type="submission" date="2022-02" db="EMBL/GenBank/DDBJ databases">
        <authorList>
            <person name="Henning P.M."/>
            <person name="McCubbin A.G."/>
            <person name="Shore J.S."/>
        </authorList>
    </citation>
    <scope>NUCLEOTIDE SEQUENCE</scope>
    <source>
        <strain evidence="4">F60SS</strain>
        <tissue evidence="4">Leaves</tissue>
    </source>
</reference>
<dbReference type="EMBL" id="JAKUCV010001296">
    <property type="protein sequence ID" value="KAJ4846998.1"/>
    <property type="molecule type" value="Genomic_DNA"/>
</dbReference>
<dbReference type="PANTHER" id="PTHR27005">
    <property type="entry name" value="WALL-ASSOCIATED RECEPTOR KINASE-LIKE 21"/>
    <property type="match status" value="1"/>
</dbReference>
<feature type="transmembrane region" description="Helical" evidence="3">
    <location>
        <begin position="20"/>
        <end position="39"/>
    </location>
</feature>
<gene>
    <name evidence="4" type="ORF">Tsubulata_017720</name>
</gene>
<dbReference type="OrthoDB" id="1749699at2759"/>
<accession>A0A9Q0GC54</accession>
<feature type="non-terminal residue" evidence="4">
    <location>
        <position position="1"/>
    </location>
</feature>
<protein>
    <submittedName>
        <fullName evidence="4">Uncharacterized protein</fullName>
    </submittedName>
</protein>
<dbReference type="PANTHER" id="PTHR27005:SF280">
    <property type="entry name" value="WALL-ASSOCIATED RECEPTOR KINASE-LIKE 8"/>
    <property type="match status" value="1"/>
</dbReference>
<dbReference type="GO" id="GO:0005886">
    <property type="term" value="C:plasma membrane"/>
    <property type="evidence" value="ECO:0007669"/>
    <property type="project" value="TreeGrafter"/>
</dbReference>
<dbReference type="GO" id="GO:0005524">
    <property type="term" value="F:ATP binding"/>
    <property type="evidence" value="ECO:0007669"/>
    <property type="project" value="UniProtKB-KW"/>
</dbReference>
<name>A0A9Q0GC54_9ROSI</name>
<dbReference type="GO" id="GO:0007166">
    <property type="term" value="P:cell surface receptor signaling pathway"/>
    <property type="evidence" value="ECO:0007669"/>
    <property type="project" value="InterPro"/>
</dbReference>
<evidence type="ECO:0000256" key="1">
    <source>
        <dbReference type="ARBA" id="ARBA00022741"/>
    </source>
</evidence>
<dbReference type="InterPro" id="IPR045274">
    <property type="entry name" value="WAK-like"/>
</dbReference>
<evidence type="ECO:0000313" key="4">
    <source>
        <dbReference type="EMBL" id="KAJ4846998.1"/>
    </source>
</evidence>
<keyword evidence="3" id="KW-0472">Membrane</keyword>
<evidence type="ECO:0000256" key="3">
    <source>
        <dbReference type="SAM" id="Phobius"/>
    </source>
</evidence>
<keyword evidence="3" id="KW-0812">Transmembrane</keyword>
<comment type="caution">
    <text evidence="4">The sequence shown here is derived from an EMBL/GenBank/DDBJ whole genome shotgun (WGS) entry which is preliminary data.</text>
</comment>
<dbReference type="AlphaFoldDB" id="A0A9Q0GC54"/>
<reference evidence="4" key="2">
    <citation type="journal article" date="2023" name="Plants (Basel)">
        <title>Annotation of the Turnera subulata (Passifloraceae) Draft Genome Reveals the S-Locus Evolved after the Divergence of Turneroideae from Passifloroideae in a Stepwise Manner.</title>
        <authorList>
            <person name="Henning P.M."/>
            <person name="Roalson E.H."/>
            <person name="Mir W."/>
            <person name="McCubbin A.G."/>
            <person name="Shore J.S."/>
        </authorList>
    </citation>
    <scope>NUCLEOTIDE SEQUENCE</scope>
    <source>
        <strain evidence="4">F60SS</strain>
    </source>
</reference>
<sequence length="106" mass="12064">MTKCVNQPGYYKCELDKAKLSGLVIGSTTGMLFVIASIWKSYKLFKKKKNKELRKKFFKRNGGLLLQQQLHSSDGSIQKTKVFSSKELEKATDRFNEDRILGQGGQ</sequence>
<evidence type="ECO:0000313" key="5">
    <source>
        <dbReference type="Proteomes" id="UP001141552"/>
    </source>
</evidence>
<dbReference type="GO" id="GO:0004674">
    <property type="term" value="F:protein serine/threonine kinase activity"/>
    <property type="evidence" value="ECO:0007669"/>
    <property type="project" value="TreeGrafter"/>
</dbReference>